<protein>
    <submittedName>
        <fullName evidence="1">Uncharacterized protein</fullName>
    </submittedName>
</protein>
<dbReference type="Proteomes" id="UP000269669">
    <property type="component" value="Unassembled WGS sequence"/>
</dbReference>
<accession>A0A428MIP6</accession>
<evidence type="ECO:0000313" key="2">
    <source>
        <dbReference type="Proteomes" id="UP000269669"/>
    </source>
</evidence>
<dbReference type="OrthoDB" id="122304at2"/>
<comment type="caution">
    <text evidence="1">The sequence shown here is derived from an EMBL/GenBank/DDBJ whole genome shotgun (WGS) entry which is preliminary data.</text>
</comment>
<sequence>MQSVHAGQCGLCTHFGENHAKNSALVTILTSHKAPLNMLDECGHPKHAALHLKVTPISGCDGFHAAAQA</sequence>
<name>A0A428MIP6_9BACT</name>
<evidence type="ECO:0000313" key="1">
    <source>
        <dbReference type="EMBL" id="RSL16801.1"/>
    </source>
</evidence>
<dbReference type="EMBL" id="RSDW01000001">
    <property type="protein sequence ID" value="RSL16801.1"/>
    <property type="molecule type" value="Genomic_DNA"/>
</dbReference>
<keyword evidence="2" id="KW-1185">Reference proteome</keyword>
<gene>
    <name evidence="1" type="ORF">EDE15_2326</name>
</gene>
<reference evidence="1 2" key="1">
    <citation type="submission" date="2018-12" db="EMBL/GenBank/DDBJ databases">
        <title>Sequencing of bacterial isolates from soil warming experiment in Harvard Forest, Massachusetts, USA.</title>
        <authorList>
            <person name="Deangelis K."/>
        </authorList>
    </citation>
    <scope>NUCLEOTIDE SEQUENCE [LARGE SCALE GENOMIC DNA]</scope>
    <source>
        <strain evidence="1 2">EB153</strain>
    </source>
</reference>
<dbReference type="AlphaFoldDB" id="A0A428MIP6"/>
<dbReference type="RefSeq" id="WP_125485368.1">
    <property type="nucleotide sequence ID" value="NZ_RSDW01000001.1"/>
</dbReference>
<organism evidence="1 2">
    <name type="scientific">Edaphobacter aggregans</name>
    <dbReference type="NCBI Taxonomy" id="570835"/>
    <lineage>
        <taxon>Bacteria</taxon>
        <taxon>Pseudomonadati</taxon>
        <taxon>Acidobacteriota</taxon>
        <taxon>Terriglobia</taxon>
        <taxon>Terriglobales</taxon>
        <taxon>Acidobacteriaceae</taxon>
        <taxon>Edaphobacter</taxon>
    </lineage>
</organism>
<proteinExistence type="predicted"/>